<dbReference type="CDD" id="cd06261">
    <property type="entry name" value="TM_PBP2"/>
    <property type="match status" value="1"/>
</dbReference>
<dbReference type="InterPro" id="IPR051393">
    <property type="entry name" value="ABC_transporter_permease"/>
</dbReference>
<evidence type="ECO:0000313" key="11">
    <source>
        <dbReference type="Proteomes" id="UP000199012"/>
    </source>
</evidence>
<proteinExistence type="inferred from homology"/>
<evidence type="ECO:0000256" key="6">
    <source>
        <dbReference type="ARBA" id="ARBA00023136"/>
    </source>
</evidence>
<feature type="transmembrane region" description="Helical" evidence="7">
    <location>
        <begin position="148"/>
        <end position="169"/>
    </location>
</feature>
<dbReference type="SUPFAM" id="SSF161098">
    <property type="entry name" value="MetI-like"/>
    <property type="match status" value="1"/>
</dbReference>
<feature type="domain" description="ABC transmembrane type-1" evidence="9">
    <location>
        <begin position="111"/>
        <end position="326"/>
    </location>
</feature>
<feature type="transmembrane region" description="Helical" evidence="7">
    <location>
        <begin position="115"/>
        <end position="136"/>
    </location>
</feature>
<evidence type="ECO:0000256" key="7">
    <source>
        <dbReference type="RuleBase" id="RU363032"/>
    </source>
</evidence>
<dbReference type="PANTHER" id="PTHR30193">
    <property type="entry name" value="ABC TRANSPORTER PERMEASE PROTEIN"/>
    <property type="match status" value="1"/>
</dbReference>
<accession>A0A1I1A5I5</accession>
<comment type="subcellular location">
    <subcellularLocation>
        <location evidence="1 7">Cell membrane</location>
        <topology evidence="1 7">Multi-pass membrane protein</topology>
    </subcellularLocation>
</comment>
<feature type="transmembrane region" description="Helical" evidence="7">
    <location>
        <begin position="201"/>
        <end position="220"/>
    </location>
</feature>
<feature type="region of interest" description="Disordered" evidence="8">
    <location>
        <begin position="1"/>
        <end position="41"/>
    </location>
</feature>
<dbReference type="InterPro" id="IPR000515">
    <property type="entry name" value="MetI-like"/>
</dbReference>
<dbReference type="EMBL" id="FOKA01000015">
    <property type="protein sequence ID" value="SFB33211.1"/>
    <property type="molecule type" value="Genomic_DNA"/>
</dbReference>
<keyword evidence="3" id="KW-1003">Cell membrane</keyword>
<dbReference type="PROSITE" id="PS50928">
    <property type="entry name" value="ABC_TM1"/>
    <property type="match status" value="1"/>
</dbReference>
<keyword evidence="2 7" id="KW-0813">Transport</keyword>
<protein>
    <submittedName>
        <fullName evidence="10">Multiple sugar transport system permease protein</fullName>
    </submittedName>
</protein>
<keyword evidence="11" id="KW-1185">Reference proteome</keyword>
<keyword evidence="4 7" id="KW-0812">Transmembrane</keyword>
<dbReference type="Pfam" id="PF00528">
    <property type="entry name" value="BPD_transp_1"/>
    <property type="match status" value="1"/>
</dbReference>
<dbReference type="GO" id="GO:0005886">
    <property type="term" value="C:plasma membrane"/>
    <property type="evidence" value="ECO:0007669"/>
    <property type="project" value="UniProtKB-SubCell"/>
</dbReference>
<dbReference type="GO" id="GO:0055085">
    <property type="term" value="P:transmembrane transport"/>
    <property type="evidence" value="ECO:0007669"/>
    <property type="project" value="InterPro"/>
</dbReference>
<evidence type="ECO:0000256" key="8">
    <source>
        <dbReference type="SAM" id="MobiDB-lite"/>
    </source>
</evidence>
<feature type="transmembrane region" description="Helical" evidence="7">
    <location>
        <begin position="51"/>
        <end position="77"/>
    </location>
</feature>
<reference evidence="10 11" key="1">
    <citation type="submission" date="2016-10" db="EMBL/GenBank/DDBJ databases">
        <authorList>
            <person name="de Groot N.N."/>
        </authorList>
    </citation>
    <scope>NUCLEOTIDE SEQUENCE [LARGE SCALE GENOMIC DNA]</scope>
    <source>
        <strain evidence="10 11">CGMCC 4.6945</strain>
    </source>
</reference>
<sequence length="341" mass="38084">MTELKADATTTSATDRGRVAAGATRAAPLPERGRRKGRWGRHGQYDRREAMAGYLFISPWIVGFLVFTAGAMIYSLVISFSRYNLATNVATPIGTQNYENLFTDPRVATSLANTLFYAVLAVPLEIAFALFLASLLNRATKGAGFFRTLYYLPKMTPAVATAAVFFLLLNGNTGAINQGLGLIGIRGPQWLVDPDWVKPSIVLMTLWGVSGTMVIFLAALKNVPRELYEVAELDGAGTWRKFRSITLPMISSAMFFNVIILTIAAFQIFDQAYLLFWRDQSNASPEASLFYAIYLFQQAFRQFNFGFAAAMAWLLFVIIMIITFIQMKFGNRFVYYEGDRD</sequence>
<feature type="transmembrane region" description="Helical" evidence="7">
    <location>
        <begin position="305"/>
        <end position="325"/>
    </location>
</feature>
<dbReference type="OrthoDB" id="9805974at2"/>
<evidence type="ECO:0000256" key="5">
    <source>
        <dbReference type="ARBA" id="ARBA00022989"/>
    </source>
</evidence>
<comment type="similarity">
    <text evidence="7">Belongs to the binding-protein-dependent transport system permease family.</text>
</comment>
<dbReference type="STRING" id="988821.SAMN05421867_11540"/>
<feature type="transmembrane region" description="Helical" evidence="7">
    <location>
        <begin position="249"/>
        <end position="269"/>
    </location>
</feature>
<keyword evidence="6 7" id="KW-0472">Membrane</keyword>
<organism evidence="10 11">
    <name type="scientific">Cellulomonas marina</name>
    <dbReference type="NCBI Taxonomy" id="988821"/>
    <lineage>
        <taxon>Bacteria</taxon>
        <taxon>Bacillati</taxon>
        <taxon>Actinomycetota</taxon>
        <taxon>Actinomycetes</taxon>
        <taxon>Micrococcales</taxon>
        <taxon>Cellulomonadaceae</taxon>
        <taxon>Cellulomonas</taxon>
    </lineage>
</organism>
<dbReference type="Gene3D" id="1.10.3720.10">
    <property type="entry name" value="MetI-like"/>
    <property type="match status" value="1"/>
</dbReference>
<evidence type="ECO:0000256" key="1">
    <source>
        <dbReference type="ARBA" id="ARBA00004651"/>
    </source>
</evidence>
<evidence type="ECO:0000313" key="10">
    <source>
        <dbReference type="EMBL" id="SFB33211.1"/>
    </source>
</evidence>
<evidence type="ECO:0000259" key="9">
    <source>
        <dbReference type="PROSITE" id="PS50928"/>
    </source>
</evidence>
<evidence type="ECO:0000256" key="4">
    <source>
        <dbReference type="ARBA" id="ARBA00022692"/>
    </source>
</evidence>
<evidence type="ECO:0000256" key="3">
    <source>
        <dbReference type="ARBA" id="ARBA00022475"/>
    </source>
</evidence>
<evidence type="ECO:0000256" key="2">
    <source>
        <dbReference type="ARBA" id="ARBA00022448"/>
    </source>
</evidence>
<dbReference type="PANTHER" id="PTHR30193:SF1">
    <property type="entry name" value="ABC TRANSPORTER PERMEASE PROTEIN YESP-RELATED"/>
    <property type="match status" value="1"/>
</dbReference>
<dbReference type="AlphaFoldDB" id="A0A1I1A5I5"/>
<name>A0A1I1A5I5_9CELL</name>
<dbReference type="InterPro" id="IPR035906">
    <property type="entry name" value="MetI-like_sf"/>
</dbReference>
<dbReference type="Proteomes" id="UP000199012">
    <property type="component" value="Unassembled WGS sequence"/>
</dbReference>
<gene>
    <name evidence="10" type="ORF">SAMN05421867_11540</name>
</gene>
<keyword evidence="10" id="KW-0762">Sugar transport</keyword>
<keyword evidence="5 7" id="KW-1133">Transmembrane helix</keyword>